<reference evidence="3 4" key="1">
    <citation type="submission" date="2022-05" db="EMBL/GenBank/DDBJ databases">
        <authorList>
            <consortium name="Genoscope - CEA"/>
            <person name="William W."/>
        </authorList>
    </citation>
    <scope>NUCLEOTIDE SEQUENCE [LARGE SCALE GENOMIC DNA]</scope>
</reference>
<evidence type="ECO:0000256" key="1">
    <source>
        <dbReference type="SAM" id="Phobius"/>
    </source>
</evidence>
<keyword evidence="1" id="KW-0812">Transmembrane</keyword>
<evidence type="ECO:0000259" key="2">
    <source>
        <dbReference type="PROSITE" id="PS51750"/>
    </source>
</evidence>
<accession>A0ABN8T3W5</accession>
<name>A0ABN8T3W5_9CNID</name>
<dbReference type="Pfam" id="PF02498">
    <property type="entry name" value="Bro-N"/>
    <property type="match status" value="1"/>
</dbReference>
<sequence>MTNMLEKSFKNEDLGIELKSFIDKQQNVWFIGKDVSKILGFKDSVNALKRHVSLENKMIRLIQPKTRVIATLPSFFIKELVLGIESSTYFLVAPSVESVGGLRLIIFLLSMFRLLVILFVPSTWRYFKSVKANGVG</sequence>
<dbReference type="EMBL" id="CALNXI010006252">
    <property type="protein sequence ID" value="CAH3198984.1"/>
    <property type="molecule type" value="Genomic_DNA"/>
</dbReference>
<evidence type="ECO:0000313" key="3">
    <source>
        <dbReference type="EMBL" id="CAH3198984.1"/>
    </source>
</evidence>
<feature type="transmembrane region" description="Helical" evidence="1">
    <location>
        <begin position="104"/>
        <end position="124"/>
    </location>
</feature>
<protein>
    <recommendedName>
        <fullName evidence="2">Bro-N domain-containing protein</fullName>
    </recommendedName>
</protein>
<dbReference type="PROSITE" id="PS51750">
    <property type="entry name" value="BRO_N"/>
    <property type="match status" value="1"/>
</dbReference>
<keyword evidence="1" id="KW-1133">Transmembrane helix</keyword>
<dbReference type="Proteomes" id="UP001159427">
    <property type="component" value="Unassembled WGS sequence"/>
</dbReference>
<evidence type="ECO:0000313" key="4">
    <source>
        <dbReference type="Proteomes" id="UP001159427"/>
    </source>
</evidence>
<comment type="caution">
    <text evidence="3">The sequence shown here is derived from an EMBL/GenBank/DDBJ whole genome shotgun (WGS) entry which is preliminary data.</text>
</comment>
<keyword evidence="1" id="KW-0472">Membrane</keyword>
<proteinExistence type="predicted"/>
<dbReference type="InterPro" id="IPR003497">
    <property type="entry name" value="BRO_N_domain"/>
</dbReference>
<gene>
    <name evidence="3" type="ORF">PEVE_00037756</name>
</gene>
<keyword evidence="4" id="KW-1185">Reference proteome</keyword>
<feature type="transmembrane region" description="Helical" evidence="1">
    <location>
        <begin position="68"/>
        <end position="92"/>
    </location>
</feature>
<organism evidence="3 4">
    <name type="scientific">Porites evermanni</name>
    <dbReference type="NCBI Taxonomy" id="104178"/>
    <lineage>
        <taxon>Eukaryota</taxon>
        <taxon>Metazoa</taxon>
        <taxon>Cnidaria</taxon>
        <taxon>Anthozoa</taxon>
        <taxon>Hexacorallia</taxon>
        <taxon>Scleractinia</taxon>
        <taxon>Fungiina</taxon>
        <taxon>Poritidae</taxon>
        <taxon>Porites</taxon>
    </lineage>
</organism>
<feature type="domain" description="Bro-N" evidence="2">
    <location>
        <begin position="15"/>
        <end position="134"/>
    </location>
</feature>